<reference evidence="1" key="1">
    <citation type="submission" date="2021-10" db="EMBL/GenBank/DDBJ databases">
        <authorList>
            <person name="Mesa V."/>
        </authorList>
    </citation>
    <scope>NUCLEOTIDE SEQUENCE</scope>
    <source>
        <strain evidence="1">CC3_PB</strain>
    </source>
</reference>
<sequence length="67" mass="8231">MIIRLKKCIYLFFTGLLINYKKKLIMRSEKRIEKLEIKLVKEKQLYKHLLKNTIDYSNIVLKTERNM</sequence>
<dbReference type="AlphaFoldDB" id="A0AA86JDL7"/>
<accession>A0AA86JDL7</accession>
<dbReference type="RefSeq" id="WP_317076626.1">
    <property type="nucleotide sequence ID" value="NZ_CAKJVE010000004.1"/>
</dbReference>
<gene>
    <name evidence="1" type="ORF">CNEO_40795</name>
</gene>
<evidence type="ECO:0000313" key="2">
    <source>
        <dbReference type="Proteomes" id="UP000789738"/>
    </source>
</evidence>
<organism evidence="1 2">
    <name type="scientific">Clostridium neonatale</name>
    <dbReference type="NCBI Taxonomy" id="137838"/>
    <lineage>
        <taxon>Bacteria</taxon>
        <taxon>Bacillati</taxon>
        <taxon>Bacillota</taxon>
        <taxon>Clostridia</taxon>
        <taxon>Eubacteriales</taxon>
        <taxon>Clostridiaceae</taxon>
        <taxon>Clostridium</taxon>
    </lineage>
</organism>
<evidence type="ECO:0000313" key="1">
    <source>
        <dbReference type="EMBL" id="CAG9703749.1"/>
    </source>
</evidence>
<dbReference type="EMBL" id="CAKJVE010000004">
    <property type="protein sequence ID" value="CAG9703749.1"/>
    <property type="molecule type" value="Genomic_DNA"/>
</dbReference>
<protein>
    <submittedName>
        <fullName evidence="1">Uncharacterized protein</fullName>
    </submittedName>
</protein>
<comment type="caution">
    <text evidence="1">The sequence shown here is derived from an EMBL/GenBank/DDBJ whole genome shotgun (WGS) entry which is preliminary data.</text>
</comment>
<proteinExistence type="predicted"/>
<dbReference type="Proteomes" id="UP000789738">
    <property type="component" value="Unassembled WGS sequence"/>
</dbReference>
<name>A0AA86JDL7_9CLOT</name>